<keyword evidence="1" id="KW-0472">Membrane</keyword>
<name>A0A2P2NUJ8_RHIMU</name>
<dbReference type="EMBL" id="GGEC01065629">
    <property type="protein sequence ID" value="MBX46113.1"/>
    <property type="molecule type" value="Transcribed_RNA"/>
</dbReference>
<evidence type="ECO:0000313" key="2">
    <source>
        <dbReference type="EMBL" id="MBX46113.1"/>
    </source>
</evidence>
<keyword evidence="1" id="KW-0812">Transmembrane</keyword>
<accession>A0A2P2NUJ8</accession>
<organism evidence="2">
    <name type="scientific">Rhizophora mucronata</name>
    <name type="common">Asiatic mangrove</name>
    <dbReference type="NCBI Taxonomy" id="61149"/>
    <lineage>
        <taxon>Eukaryota</taxon>
        <taxon>Viridiplantae</taxon>
        <taxon>Streptophyta</taxon>
        <taxon>Embryophyta</taxon>
        <taxon>Tracheophyta</taxon>
        <taxon>Spermatophyta</taxon>
        <taxon>Magnoliopsida</taxon>
        <taxon>eudicotyledons</taxon>
        <taxon>Gunneridae</taxon>
        <taxon>Pentapetalae</taxon>
        <taxon>rosids</taxon>
        <taxon>fabids</taxon>
        <taxon>Malpighiales</taxon>
        <taxon>Rhizophoraceae</taxon>
        <taxon>Rhizophora</taxon>
    </lineage>
</organism>
<reference evidence="2" key="1">
    <citation type="submission" date="2018-02" db="EMBL/GenBank/DDBJ databases">
        <title>Rhizophora mucronata_Transcriptome.</title>
        <authorList>
            <person name="Meera S.P."/>
            <person name="Sreeshan A."/>
            <person name="Augustine A."/>
        </authorList>
    </citation>
    <scope>NUCLEOTIDE SEQUENCE</scope>
    <source>
        <tissue evidence="2">Leaf</tissue>
    </source>
</reference>
<feature type="transmembrane region" description="Helical" evidence="1">
    <location>
        <begin position="6"/>
        <end position="22"/>
    </location>
</feature>
<evidence type="ECO:0000256" key="1">
    <source>
        <dbReference type="SAM" id="Phobius"/>
    </source>
</evidence>
<keyword evidence="1" id="KW-1133">Transmembrane helix</keyword>
<protein>
    <submittedName>
        <fullName evidence="2">Uncharacterized protein</fullName>
    </submittedName>
</protein>
<proteinExistence type="predicted"/>
<dbReference type="AlphaFoldDB" id="A0A2P2NUJ8"/>
<sequence>MEYTVPFILGWLHMMIVVDLYVPPFMNFKRL</sequence>